<dbReference type="GeneID" id="67444546"/>
<reference evidence="1 2" key="1">
    <citation type="submission" date="2021-08" db="EMBL/GenBank/DDBJ databases">
        <title>Shewanella putrefaciens YZ-J, complete genome.</title>
        <authorList>
            <person name="Yi Z."/>
        </authorList>
    </citation>
    <scope>NUCLEOTIDE SEQUENCE [LARGE SCALE GENOMIC DNA]</scope>
    <source>
        <strain evidence="1 2">YZ-J</strain>
    </source>
</reference>
<proteinExistence type="predicted"/>
<dbReference type="EMBL" id="CP080635">
    <property type="protein sequence ID" value="QYX71996.1"/>
    <property type="molecule type" value="Genomic_DNA"/>
</dbReference>
<accession>A0ABX8X8S7</accession>
<sequence length="311" mass="35714">MMKFGCFLFIAFLLLSGCESTDSGRVFTFSDNVHSETLVPLSGNKQNKFHFKIAGLNVDDVKSKIILEMKRKLSSDFLNKNVPLRKNQDTFGSVIETLNKNSNIRLYSKLDWDVSVDGVSMSYETIRDYNGRQAVAYQRFLIGFVFDYDPKNQLLTLFVNYPEFYTERNGNLGSEAMIIPPFESEQLKAQINSSFESISITRIGYYKEKKISGEFVVNYRDDSVYANFIRLGVNDTIERKIEKTAQISLSRGDMNHVTNIHVYPYRDTKSKVVYESYLKSVQWINSDGTTSFDNFPDDKEIEKMISDIANG</sequence>
<evidence type="ECO:0008006" key="3">
    <source>
        <dbReference type="Google" id="ProtNLM"/>
    </source>
</evidence>
<organism evidence="1 2">
    <name type="scientific">Shewanella putrefaciens</name>
    <name type="common">Pseudomonas putrefaciens</name>
    <dbReference type="NCBI Taxonomy" id="24"/>
    <lineage>
        <taxon>Bacteria</taxon>
        <taxon>Pseudomonadati</taxon>
        <taxon>Pseudomonadota</taxon>
        <taxon>Gammaproteobacteria</taxon>
        <taxon>Alteromonadales</taxon>
        <taxon>Shewanellaceae</taxon>
        <taxon>Shewanella</taxon>
    </lineage>
</organism>
<protein>
    <recommendedName>
        <fullName evidence="3">Lipoprotein</fullName>
    </recommendedName>
</protein>
<dbReference type="RefSeq" id="WP_128090262.1">
    <property type="nucleotide sequence ID" value="NZ_BMPK01000001.1"/>
</dbReference>
<evidence type="ECO:0000313" key="1">
    <source>
        <dbReference type="EMBL" id="QYX71996.1"/>
    </source>
</evidence>
<dbReference type="Proteomes" id="UP000827084">
    <property type="component" value="Chromosome"/>
</dbReference>
<evidence type="ECO:0000313" key="2">
    <source>
        <dbReference type="Proteomes" id="UP000827084"/>
    </source>
</evidence>
<dbReference type="PROSITE" id="PS51257">
    <property type="entry name" value="PROKAR_LIPOPROTEIN"/>
    <property type="match status" value="1"/>
</dbReference>
<name>A0ABX8X8S7_SHEPU</name>
<gene>
    <name evidence="1" type="ORF">K3G22_14755</name>
</gene>
<keyword evidence="2" id="KW-1185">Reference proteome</keyword>